<feature type="transmembrane region" description="Helical" evidence="1">
    <location>
        <begin position="73"/>
        <end position="95"/>
    </location>
</feature>
<feature type="domain" description="HTH araC/xylS-type" evidence="2">
    <location>
        <begin position="310"/>
        <end position="412"/>
    </location>
</feature>
<feature type="transmembrane region" description="Helical" evidence="1">
    <location>
        <begin position="148"/>
        <end position="168"/>
    </location>
</feature>
<dbReference type="Pfam" id="PF12833">
    <property type="entry name" value="HTH_18"/>
    <property type="match status" value="1"/>
</dbReference>
<reference evidence="3" key="1">
    <citation type="submission" date="2019-11" db="EMBL/GenBank/DDBJ databases">
        <authorList>
            <person name="Feng L."/>
        </authorList>
    </citation>
    <scope>NUCLEOTIDE SEQUENCE</scope>
    <source>
        <strain evidence="3">BovatusLFYP28</strain>
    </source>
</reference>
<dbReference type="SMART" id="SM00342">
    <property type="entry name" value="HTH_ARAC"/>
    <property type="match status" value="1"/>
</dbReference>
<protein>
    <submittedName>
        <fullName evidence="3">Helix-turn-helix domain protein</fullName>
    </submittedName>
</protein>
<keyword evidence="1" id="KW-1133">Transmembrane helix</keyword>
<name>A0A6N2VQ85_BACOV</name>
<accession>A0A6N2VQ85</accession>
<proteinExistence type="predicted"/>
<dbReference type="EMBL" id="CACRTD010000036">
    <property type="protein sequence ID" value="VYT31827.1"/>
    <property type="molecule type" value="Genomic_DNA"/>
</dbReference>
<sequence>MVPILANLPILGRFLRVGCSRSFREKTTFVAQNKKNMVNVIVLCIELLLDIVGLVLGILVYSRSSDNNGLTKAWGVLAITLSLLLLCDNLEWMWIFSRGGEETIPRFTEVPMNHLSIWHIVRVIVFFQFFSIFPIASLKPGWMTFSRVVSLCIPILLITCIACCYEFFNGHYTTLKSFASIRENIGERDVRVRLMLFIISVITPSVNFLFPYMRRWIPVRRKQSQAMSIYMMCFAIIMSGYIWLMLGTSGLCFNVFGYIVILPVLFLNILYLRNENPLSLPPQPVEELEMEEIEAIREIAVSPVVFELSNQMQSLMKHSKPFTNPQYSLQEFLNDLNTNENRLNKALHYDGFSGFRDYINFYRLQYFKEQAQLKRELTVKELMFLSGFTSRSSFYRYFASVEKMSPSEYMEMLNRENK</sequence>
<keyword evidence="1" id="KW-0472">Membrane</keyword>
<feature type="transmembrane region" description="Helical" evidence="1">
    <location>
        <begin position="255"/>
        <end position="272"/>
    </location>
</feature>
<dbReference type="GO" id="GO:0043565">
    <property type="term" value="F:sequence-specific DNA binding"/>
    <property type="evidence" value="ECO:0007669"/>
    <property type="project" value="InterPro"/>
</dbReference>
<dbReference type="AlphaFoldDB" id="A0A6N2VQ85"/>
<keyword evidence="1" id="KW-0812">Transmembrane</keyword>
<feature type="transmembrane region" description="Helical" evidence="1">
    <location>
        <begin position="194"/>
        <end position="213"/>
    </location>
</feature>
<feature type="transmembrane region" description="Helical" evidence="1">
    <location>
        <begin position="115"/>
        <end position="136"/>
    </location>
</feature>
<dbReference type="RefSeq" id="WP_004325358.1">
    <property type="nucleotide sequence ID" value="NZ_JAQNZP010000021.1"/>
</dbReference>
<dbReference type="PROSITE" id="PS01124">
    <property type="entry name" value="HTH_ARAC_FAMILY_2"/>
    <property type="match status" value="1"/>
</dbReference>
<evidence type="ECO:0000313" key="3">
    <source>
        <dbReference type="EMBL" id="VYT31827.1"/>
    </source>
</evidence>
<dbReference type="GO" id="GO:0003700">
    <property type="term" value="F:DNA-binding transcription factor activity"/>
    <property type="evidence" value="ECO:0007669"/>
    <property type="project" value="InterPro"/>
</dbReference>
<dbReference type="Gene3D" id="1.10.10.60">
    <property type="entry name" value="Homeodomain-like"/>
    <property type="match status" value="1"/>
</dbReference>
<feature type="transmembrane region" description="Helical" evidence="1">
    <location>
        <begin position="40"/>
        <end position="61"/>
    </location>
</feature>
<organism evidence="3">
    <name type="scientific">Bacteroides ovatus</name>
    <dbReference type="NCBI Taxonomy" id="28116"/>
    <lineage>
        <taxon>Bacteria</taxon>
        <taxon>Pseudomonadati</taxon>
        <taxon>Bacteroidota</taxon>
        <taxon>Bacteroidia</taxon>
        <taxon>Bacteroidales</taxon>
        <taxon>Bacteroidaceae</taxon>
        <taxon>Bacteroides</taxon>
    </lineage>
</organism>
<dbReference type="InterPro" id="IPR018060">
    <property type="entry name" value="HTH_AraC"/>
</dbReference>
<feature type="transmembrane region" description="Helical" evidence="1">
    <location>
        <begin position="225"/>
        <end position="243"/>
    </location>
</feature>
<evidence type="ECO:0000259" key="2">
    <source>
        <dbReference type="PROSITE" id="PS01124"/>
    </source>
</evidence>
<evidence type="ECO:0000256" key="1">
    <source>
        <dbReference type="SAM" id="Phobius"/>
    </source>
</evidence>
<gene>
    <name evidence="3" type="ORF">BOLFYP28_02456</name>
</gene>